<evidence type="ECO:0000256" key="16">
    <source>
        <dbReference type="SAM" id="Phobius"/>
    </source>
</evidence>
<accession>A0AAD7KRB9</accession>
<evidence type="ECO:0000313" key="18">
    <source>
        <dbReference type="EMBL" id="KAJ7943831.1"/>
    </source>
</evidence>
<dbReference type="GO" id="GO:0016567">
    <property type="term" value="P:protein ubiquitination"/>
    <property type="evidence" value="ECO:0007669"/>
    <property type="project" value="InterPro"/>
</dbReference>
<gene>
    <name evidence="18" type="ORF">O6P43_033328</name>
</gene>
<feature type="transmembrane region" description="Helical" evidence="16">
    <location>
        <begin position="53"/>
        <end position="76"/>
    </location>
</feature>
<dbReference type="EC" id="2.3.2.27" evidence="4"/>
<protein>
    <recommendedName>
        <fullName evidence="4">RING-type E3 ubiquitin transferase</fullName>
        <ecNumber evidence="4">2.3.2.27</ecNumber>
    </recommendedName>
</protein>
<dbReference type="GO" id="GO:0008270">
    <property type="term" value="F:zinc ion binding"/>
    <property type="evidence" value="ECO:0007669"/>
    <property type="project" value="UniProtKB-KW"/>
</dbReference>
<feature type="domain" description="RING-type" evidence="17">
    <location>
        <begin position="142"/>
        <end position="184"/>
    </location>
</feature>
<keyword evidence="8 14" id="KW-0863">Zinc-finger</keyword>
<dbReference type="InterPro" id="IPR013083">
    <property type="entry name" value="Znf_RING/FYVE/PHD"/>
</dbReference>
<evidence type="ECO:0000256" key="10">
    <source>
        <dbReference type="ARBA" id="ARBA00022833"/>
    </source>
</evidence>
<dbReference type="EMBL" id="JARAOO010000014">
    <property type="protein sequence ID" value="KAJ7943831.1"/>
    <property type="molecule type" value="Genomic_DNA"/>
</dbReference>
<evidence type="ECO:0000256" key="9">
    <source>
        <dbReference type="ARBA" id="ARBA00022786"/>
    </source>
</evidence>
<dbReference type="Gene3D" id="3.30.40.10">
    <property type="entry name" value="Zinc/RING finger domain, C3HC4 (zinc finger)"/>
    <property type="match status" value="1"/>
</dbReference>
<dbReference type="KEGG" id="qsa:O6P43_033328"/>
<evidence type="ECO:0000256" key="6">
    <source>
        <dbReference type="ARBA" id="ARBA00022692"/>
    </source>
</evidence>
<dbReference type="PANTHER" id="PTHR46913">
    <property type="entry name" value="RING-H2 FINGER PROTEIN ATL16"/>
    <property type="match status" value="1"/>
</dbReference>
<evidence type="ECO:0000259" key="17">
    <source>
        <dbReference type="PROSITE" id="PS50089"/>
    </source>
</evidence>
<dbReference type="SMART" id="SM00184">
    <property type="entry name" value="RING"/>
    <property type="match status" value="1"/>
</dbReference>
<keyword evidence="7" id="KW-0479">Metal-binding</keyword>
<evidence type="ECO:0000256" key="4">
    <source>
        <dbReference type="ARBA" id="ARBA00012483"/>
    </source>
</evidence>
<dbReference type="PROSITE" id="PS50089">
    <property type="entry name" value="ZF_RING_2"/>
    <property type="match status" value="1"/>
</dbReference>
<name>A0AAD7KRB9_QUISA</name>
<comment type="catalytic activity">
    <reaction evidence="1">
        <text>S-ubiquitinyl-[E2 ubiquitin-conjugating enzyme]-L-cysteine + [acceptor protein]-L-lysine = [E2 ubiquitin-conjugating enzyme]-L-cysteine + N(6)-ubiquitinyl-[acceptor protein]-L-lysine.</text>
        <dbReference type="EC" id="2.3.2.27"/>
    </reaction>
</comment>
<feature type="compositionally biased region" description="Basic and acidic residues" evidence="15">
    <location>
        <begin position="100"/>
        <end position="109"/>
    </location>
</feature>
<evidence type="ECO:0000256" key="14">
    <source>
        <dbReference type="PROSITE-ProRule" id="PRU00175"/>
    </source>
</evidence>
<comment type="similarity">
    <text evidence="13">Belongs to the RING-type zinc finger family. ATL subfamily.</text>
</comment>
<dbReference type="GO" id="GO:0016020">
    <property type="term" value="C:membrane"/>
    <property type="evidence" value="ECO:0007669"/>
    <property type="project" value="UniProtKB-SubCell"/>
</dbReference>
<evidence type="ECO:0000256" key="13">
    <source>
        <dbReference type="ARBA" id="ARBA00024209"/>
    </source>
</evidence>
<dbReference type="InterPro" id="IPR044600">
    <property type="entry name" value="ATL1/ATL16-like"/>
</dbReference>
<dbReference type="Proteomes" id="UP001163823">
    <property type="component" value="Chromosome 14"/>
</dbReference>
<evidence type="ECO:0000256" key="2">
    <source>
        <dbReference type="ARBA" id="ARBA00004167"/>
    </source>
</evidence>
<keyword evidence="9" id="KW-0833">Ubl conjugation pathway</keyword>
<feature type="region of interest" description="Disordered" evidence="15">
    <location>
        <begin position="305"/>
        <end position="327"/>
    </location>
</feature>
<dbReference type="GO" id="GO:0061630">
    <property type="term" value="F:ubiquitin protein ligase activity"/>
    <property type="evidence" value="ECO:0007669"/>
    <property type="project" value="UniProtKB-EC"/>
</dbReference>
<dbReference type="FunFam" id="3.30.40.10:FF:000233">
    <property type="entry name" value="RING-H2 finger protein ATL54"/>
    <property type="match status" value="1"/>
</dbReference>
<proteinExistence type="inferred from homology"/>
<feature type="region of interest" description="Disordered" evidence="15">
    <location>
        <begin position="88"/>
        <end position="112"/>
    </location>
</feature>
<evidence type="ECO:0000256" key="3">
    <source>
        <dbReference type="ARBA" id="ARBA00004906"/>
    </source>
</evidence>
<comment type="caution">
    <text evidence="18">The sequence shown here is derived from an EMBL/GenBank/DDBJ whole genome shotgun (WGS) entry which is preliminary data.</text>
</comment>
<keyword evidence="11 16" id="KW-1133">Transmembrane helix</keyword>
<feature type="region of interest" description="Disordered" evidence="15">
    <location>
        <begin position="209"/>
        <end position="238"/>
    </location>
</feature>
<dbReference type="InterPro" id="IPR001841">
    <property type="entry name" value="Znf_RING"/>
</dbReference>
<keyword evidence="5" id="KW-0808">Transferase</keyword>
<keyword evidence="10" id="KW-0862">Zinc</keyword>
<sequence>MASLGNPKTWIPYMNSKDCSQGFCSLYCPQWCYVIYPPPPPFAFPDDTSSPNFSPLVIAIIAILASAFLLVSYYTVISKYCGNPDSVRRQNDDPNDELEDNHNPSHHEPWNVPTTGLDEALIKSITVCTYKKGDGLVEVTDCSVCLSEFQDDESIRLLPKCSHAFHLPCIDKWLKSHLNCPLCRANVFSFGASPLQLPAPVIEVPSMNETVPESQHTSENEAVGRDNERGDTEEERVHNGVVPKPALRAFSDLGNLQGRDAIIEIRDEGYQSTRRSVSMDYSFQSHLSVADILHMNQDEDVQIDQNDAESSKHSQGETSKSNSKRRALHCVLTPTAMKRSFSSGRLFLTRHGRGRQTILPV</sequence>
<evidence type="ECO:0000256" key="1">
    <source>
        <dbReference type="ARBA" id="ARBA00000900"/>
    </source>
</evidence>
<evidence type="ECO:0000256" key="7">
    <source>
        <dbReference type="ARBA" id="ARBA00022723"/>
    </source>
</evidence>
<reference evidence="18" key="1">
    <citation type="journal article" date="2023" name="Science">
        <title>Elucidation of the pathway for biosynthesis of saponin adjuvants from the soapbark tree.</title>
        <authorList>
            <person name="Reed J."/>
            <person name="Orme A."/>
            <person name="El-Demerdash A."/>
            <person name="Owen C."/>
            <person name="Martin L.B.B."/>
            <person name="Misra R.C."/>
            <person name="Kikuchi S."/>
            <person name="Rejzek M."/>
            <person name="Martin A.C."/>
            <person name="Harkess A."/>
            <person name="Leebens-Mack J."/>
            <person name="Louveau T."/>
            <person name="Stephenson M.J."/>
            <person name="Osbourn A."/>
        </authorList>
    </citation>
    <scope>NUCLEOTIDE SEQUENCE</scope>
    <source>
        <strain evidence="18">S10</strain>
    </source>
</reference>
<evidence type="ECO:0000256" key="15">
    <source>
        <dbReference type="SAM" id="MobiDB-lite"/>
    </source>
</evidence>
<comment type="subcellular location">
    <subcellularLocation>
        <location evidence="2">Membrane</location>
        <topology evidence="2">Single-pass membrane protein</topology>
    </subcellularLocation>
</comment>
<dbReference type="CDD" id="cd16461">
    <property type="entry name" value="RING-H2_EL5-like"/>
    <property type="match status" value="1"/>
</dbReference>
<keyword evidence="6 16" id="KW-0812">Transmembrane</keyword>
<dbReference type="AlphaFoldDB" id="A0AAD7KRB9"/>
<keyword evidence="12 16" id="KW-0472">Membrane</keyword>
<organism evidence="18 19">
    <name type="scientific">Quillaja saponaria</name>
    <name type="common">Soap bark tree</name>
    <dbReference type="NCBI Taxonomy" id="32244"/>
    <lineage>
        <taxon>Eukaryota</taxon>
        <taxon>Viridiplantae</taxon>
        <taxon>Streptophyta</taxon>
        <taxon>Embryophyta</taxon>
        <taxon>Tracheophyta</taxon>
        <taxon>Spermatophyta</taxon>
        <taxon>Magnoliopsida</taxon>
        <taxon>eudicotyledons</taxon>
        <taxon>Gunneridae</taxon>
        <taxon>Pentapetalae</taxon>
        <taxon>rosids</taxon>
        <taxon>fabids</taxon>
        <taxon>Fabales</taxon>
        <taxon>Quillajaceae</taxon>
        <taxon>Quillaja</taxon>
    </lineage>
</organism>
<evidence type="ECO:0000256" key="12">
    <source>
        <dbReference type="ARBA" id="ARBA00023136"/>
    </source>
</evidence>
<evidence type="ECO:0000256" key="8">
    <source>
        <dbReference type="ARBA" id="ARBA00022771"/>
    </source>
</evidence>
<evidence type="ECO:0000256" key="5">
    <source>
        <dbReference type="ARBA" id="ARBA00022679"/>
    </source>
</evidence>
<keyword evidence="19" id="KW-1185">Reference proteome</keyword>
<dbReference type="SUPFAM" id="SSF57850">
    <property type="entry name" value="RING/U-box"/>
    <property type="match status" value="1"/>
</dbReference>
<comment type="pathway">
    <text evidence="3">Protein modification; protein ubiquitination.</text>
</comment>
<evidence type="ECO:0000313" key="19">
    <source>
        <dbReference type="Proteomes" id="UP001163823"/>
    </source>
</evidence>
<evidence type="ECO:0000256" key="11">
    <source>
        <dbReference type="ARBA" id="ARBA00022989"/>
    </source>
</evidence>
<feature type="compositionally biased region" description="Basic and acidic residues" evidence="15">
    <location>
        <begin position="216"/>
        <end position="238"/>
    </location>
</feature>
<dbReference type="PANTHER" id="PTHR46913:SF22">
    <property type="entry name" value="RING-TYPE E3 UBIQUITIN TRANSFERASE"/>
    <property type="match status" value="1"/>
</dbReference>
<dbReference type="Pfam" id="PF13639">
    <property type="entry name" value="zf-RING_2"/>
    <property type="match status" value="1"/>
</dbReference>